<proteinExistence type="inferred from homology"/>
<dbReference type="InterPro" id="IPR002048">
    <property type="entry name" value="EF_hand_dom"/>
</dbReference>
<comment type="caution">
    <text evidence="17">The sequence shown here is derived from an EMBL/GenBank/DDBJ whole genome shotgun (WGS) entry which is preliminary data.</text>
</comment>
<feature type="domain" description="EF-hand" evidence="16">
    <location>
        <begin position="723"/>
        <end position="758"/>
    </location>
</feature>
<feature type="region of interest" description="Disordered" evidence="15">
    <location>
        <begin position="1"/>
        <end position="20"/>
    </location>
</feature>
<dbReference type="GO" id="GO:0036444">
    <property type="term" value="P:calcium import into the mitochondrion"/>
    <property type="evidence" value="ECO:0007669"/>
    <property type="project" value="TreeGrafter"/>
</dbReference>
<feature type="domain" description="EF-hand" evidence="16">
    <location>
        <begin position="458"/>
        <end position="493"/>
    </location>
</feature>
<evidence type="ECO:0000313" key="17">
    <source>
        <dbReference type="EMBL" id="GMI29861.1"/>
    </source>
</evidence>
<evidence type="ECO:0000256" key="8">
    <source>
        <dbReference type="ARBA" id="ARBA00022837"/>
    </source>
</evidence>
<keyword evidence="8" id="KW-0106">Calcium</keyword>
<dbReference type="GO" id="GO:0005758">
    <property type="term" value="C:mitochondrial intermembrane space"/>
    <property type="evidence" value="ECO:0007669"/>
    <property type="project" value="UniProtKB-SubCell"/>
</dbReference>
<feature type="domain" description="EF-hand" evidence="16">
    <location>
        <begin position="327"/>
        <end position="362"/>
    </location>
</feature>
<evidence type="ECO:0000256" key="9">
    <source>
        <dbReference type="ARBA" id="ARBA00022946"/>
    </source>
</evidence>
<evidence type="ECO:0000256" key="6">
    <source>
        <dbReference type="ARBA" id="ARBA00022737"/>
    </source>
</evidence>
<keyword evidence="3" id="KW-0813">Transport</keyword>
<keyword evidence="12" id="KW-0472">Membrane</keyword>
<evidence type="ECO:0000259" key="16">
    <source>
        <dbReference type="PROSITE" id="PS50222"/>
    </source>
</evidence>
<keyword evidence="10" id="KW-0406">Ion transport</keyword>
<evidence type="ECO:0000256" key="4">
    <source>
        <dbReference type="ARBA" id="ARBA00022568"/>
    </source>
</evidence>
<evidence type="ECO:0000256" key="3">
    <source>
        <dbReference type="ARBA" id="ARBA00022448"/>
    </source>
</evidence>
<evidence type="ECO:0000313" key="18">
    <source>
        <dbReference type="Proteomes" id="UP001165065"/>
    </source>
</evidence>
<dbReference type="InterPro" id="IPR018247">
    <property type="entry name" value="EF_Hand_1_Ca_BS"/>
</dbReference>
<evidence type="ECO:0000256" key="10">
    <source>
        <dbReference type="ARBA" id="ARBA00023065"/>
    </source>
</evidence>
<gene>
    <name evidence="17" type="ORF">TrCOL_g12892</name>
</gene>
<evidence type="ECO:0000256" key="7">
    <source>
        <dbReference type="ARBA" id="ARBA00022792"/>
    </source>
</evidence>
<keyword evidence="7" id="KW-0999">Mitochondrion inner membrane</keyword>
<dbReference type="SUPFAM" id="SSF47473">
    <property type="entry name" value="EF-hand"/>
    <property type="match status" value="3"/>
</dbReference>
<dbReference type="PANTHER" id="PTHR12294">
    <property type="entry name" value="EF HAND DOMAIN FAMILY A1,A2-RELATED"/>
    <property type="match status" value="1"/>
</dbReference>
<dbReference type="InterPro" id="IPR039800">
    <property type="entry name" value="MICU1/2/3"/>
</dbReference>
<dbReference type="EMBL" id="BRYA01000689">
    <property type="protein sequence ID" value="GMI29861.1"/>
    <property type="molecule type" value="Genomic_DNA"/>
</dbReference>
<evidence type="ECO:0000256" key="14">
    <source>
        <dbReference type="SAM" id="Coils"/>
    </source>
</evidence>
<dbReference type="PANTHER" id="PTHR12294:SF1">
    <property type="entry name" value="CALCIUM UPTAKE PROTEIN 1, MITOCHONDRIAL"/>
    <property type="match status" value="1"/>
</dbReference>
<evidence type="ECO:0000256" key="12">
    <source>
        <dbReference type="ARBA" id="ARBA00023136"/>
    </source>
</evidence>
<keyword evidence="11" id="KW-0496">Mitochondrion</keyword>
<accession>A0A9W7G242</accession>
<evidence type="ECO:0000256" key="2">
    <source>
        <dbReference type="ARBA" id="ARBA00004569"/>
    </source>
</evidence>
<name>A0A9W7G242_9STRA</name>
<dbReference type="PROSITE" id="PS50222">
    <property type="entry name" value="EF_HAND_2"/>
    <property type="match status" value="5"/>
</dbReference>
<evidence type="ECO:0000256" key="15">
    <source>
        <dbReference type="SAM" id="MobiDB-lite"/>
    </source>
</evidence>
<comment type="subcellular location">
    <subcellularLocation>
        <location evidence="1">Mitochondrion inner membrane</location>
    </subcellularLocation>
    <subcellularLocation>
        <location evidence="2">Mitochondrion intermembrane space</location>
    </subcellularLocation>
</comment>
<dbReference type="Proteomes" id="UP001165065">
    <property type="component" value="Unassembled WGS sequence"/>
</dbReference>
<dbReference type="AlphaFoldDB" id="A0A9W7G242"/>
<dbReference type="GO" id="GO:0051560">
    <property type="term" value="P:mitochondrial calcium ion homeostasis"/>
    <property type="evidence" value="ECO:0007669"/>
    <property type="project" value="TreeGrafter"/>
</dbReference>
<evidence type="ECO:0000256" key="1">
    <source>
        <dbReference type="ARBA" id="ARBA00004273"/>
    </source>
</evidence>
<comment type="similarity">
    <text evidence="13">Belongs to the MICU1 family. MICU1 subfamily.</text>
</comment>
<sequence>MLPSINKSVKSSRDVGGLSLSPNKRRMLLEQVLLNGKADASLDPKKLQKAYYMLGHSDERANQIREIDKGRRFPKSKFLVFDEFSGLWRLNGAPTPSPTTSSPTSLPLAPKSILTRVSIEVANAISNSSCVQSEVSKHFSPSSPPLTKVELFHTFKLAFPTVTISPMEVSKLCTHLQPNEPEQVHPEKMLVALLGYAANHMDKPEERDKFEVGKGPKRGGRTKHLFDKLRRHSTLKGEKKKRSDKSKWGAHRHAVGMSPSKLDIGALYKIRVSIDREEQARTNAIEKLTKAAANFGGKDGQLEGFKGSDMSKAVFAAELKRAFGIRMKPAELDAICEVFDLDGDGMISCSEFLNLFFRMKRSVELERSKDKRREKEETKRKVLEEEAELEKKHEERCAECVEPWAEDDLQSAVEIIAQAAAGWDMSRTGFAGLKGFQCSGMDPIELREQLWRTFDLTFTKAELGALVDTFDLDGDGTVDGSEFLSMFFRLQKKEQAFVKKQANALKVKKKANKERLELDAIKKEEARMKELVDMDDWGEKDLEEGLKKIKVAGRTISSRTGCGPSPLAAFSEGGGMSPHVFRNNLARFFNVFLSPKQVGAVMAHFDKDGGGTLDGGEFLKGCFDLWREVDREQFREMERYRKAHKEKFEEGKRKREKELEDKLNSIKLCSYSKTEFVSALKKLRRAALMYDERVNISLQSFQGAAMTPYQFKDLLKRVLKIDLTLPELSSLVGHFDSDGDGGVSGSEFLSAFFTLRRDEQKKRIKANKEEDQRQKEYIRNLKDSQKLQVPCADLTAIKFTIHDLRKAIQKLKSAAESFNPRSQSLGGFLSGGAMSPVEFKQELKKALGVKLTDQQLTALFMEWDLDGDGTLDSAEFLSHFYKFRKAV</sequence>
<evidence type="ECO:0000256" key="13">
    <source>
        <dbReference type="ARBA" id="ARBA00038333"/>
    </source>
</evidence>
<keyword evidence="6" id="KW-0677">Repeat</keyword>
<dbReference type="GO" id="GO:1990246">
    <property type="term" value="C:uniplex complex"/>
    <property type="evidence" value="ECO:0007669"/>
    <property type="project" value="TreeGrafter"/>
</dbReference>
<keyword evidence="4" id="KW-0109">Calcium transport</keyword>
<organism evidence="17 18">
    <name type="scientific">Triparma columacea</name>
    <dbReference type="NCBI Taxonomy" id="722753"/>
    <lineage>
        <taxon>Eukaryota</taxon>
        <taxon>Sar</taxon>
        <taxon>Stramenopiles</taxon>
        <taxon>Ochrophyta</taxon>
        <taxon>Bolidophyceae</taxon>
        <taxon>Parmales</taxon>
        <taxon>Triparmaceae</taxon>
        <taxon>Triparma</taxon>
    </lineage>
</organism>
<keyword evidence="18" id="KW-1185">Reference proteome</keyword>
<dbReference type="GO" id="GO:0005509">
    <property type="term" value="F:calcium ion binding"/>
    <property type="evidence" value="ECO:0007669"/>
    <property type="project" value="InterPro"/>
</dbReference>
<feature type="coiled-coil region" evidence="14">
    <location>
        <begin position="365"/>
        <end position="395"/>
    </location>
</feature>
<feature type="domain" description="EF-hand" evidence="16">
    <location>
        <begin position="593"/>
        <end position="628"/>
    </location>
</feature>
<dbReference type="OrthoDB" id="192511at2759"/>
<reference evidence="18" key="1">
    <citation type="journal article" date="2023" name="Commun. Biol.">
        <title>Genome analysis of Parmales, the sister group of diatoms, reveals the evolutionary specialization of diatoms from phago-mixotrophs to photoautotrophs.</title>
        <authorList>
            <person name="Ban H."/>
            <person name="Sato S."/>
            <person name="Yoshikawa S."/>
            <person name="Yamada K."/>
            <person name="Nakamura Y."/>
            <person name="Ichinomiya M."/>
            <person name="Sato N."/>
            <person name="Blanc-Mathieu R."/>
            <person name="Endo H."/>
            <person name="Kuwata A."/>
            <person name="Ogata H."/>
        </authorList>
    </citation>
    <scope>NUCLEOTIDE SEQUENCE [LARGE SCALE GENOMIC DNA]</scope>
</reference>
<dbReference type="Pfam" id="PF13833">
    <property type="entry name" value="EF-hand_8"/>
    <property type="match status" value="4"/>
</dbReference>
<keyword evidence="14" id="KW-0175">Coiled coil</keyword>
<evidence type="ECO:0000256" key="11">
    <source>
        <dbReference type="ARBA" id="ARBA00023128"/>
    </source>
</evidence>
<dbReference type="InterPro" id="IPR011992">
    <property type="entry name" value="EF-hand-dom_pair"/>
</dbReference>
<keyword evidence="5" id="KW-0479">Metal-binding</keyword>
<feature type="region of interest" description="Disordered" evidence="15">
    <location>
        <begin position="230"/>
        <end position="252"/>
    </location>
</feature>
<dbReference type="PROSITE" id="PS00018">
    <property type="entry name" value="EF_HAND_1"/>
    <property type="match status" value="4"/>
</dbReference>
<protein>
    <recommendedName>
        <fullName evidence="16">EF-hand domain-containing protein</fullName>
    </recommendedName>
</protein>
<dbReference type="SMART" id="SM00054">
    <property type="entry name" value="EFh"/>
    <property type="match status" value="5"/>
</dbReference>
<keyword evidence="9" id="KW-0809">Transit peptide</keyword>
<evidence type="ECO:0000256" key="5">
    <source>
        <dbReference type="ARBA" id="ARBA00022723"/>
    </source>
</evidence>
<feature type="domain" description="EF-hand" evidence="16">
    <location>
        <begin position="851"/>
        <end position="886"/>
    </location>
</feature>
<dbReference type="Gene3D" id="1.10.238.10">
    <property type="entry name" value="EF-hand"/>
    <property type="match status" value="4"/>
</dbReference>